<evidence type="ECO:0000256" key="1">
    <source>
        <dbReference type="ARBA" id="ARBA00004167"/>
    </source>
</evidence>
<comment type="similarity">
    <text evidence="3">Belongs to the NIP3 family.</text>
</comment>
<name>A0A6A4W2T2_AMPAM</name>
<dbReference type="Proteomes" id="UP000440578">
    <property type="component" value="Unassembled WGS sequence"/>
</dbReference>
<evidence type="ECO:0000256" key="3">
    <source>
        <dbReference type="ARBA" id="ARBA00007710"/>
    </source>
</evidence>
<feature type="region of interest" description="Disordered" evidence="9">
    <location>
        <begin position="46"/>
        <end position="88"/>
    </location>
</feature>
<evidence type="ECO:0000256" key="9">
    <source>
        <dbReference type="SAM" id="MobiDB-lite"/>
    </source>
</evidence>
<dbReference type="Pfam" id="PF06553">
    <property type="entry name" value="BNIP3"/>
    <property type="match status" value="1"/>
</dbReference>
<gene>
    <name evidence="10" type="ORF">FJT64_006248</name>
</gene>
<keyword evidence="6" id="KW-1133">Transmembrane helix</keyword>
<dbReference type="GO" id="GO:0031966">
    <property type="term" value="C:mitochondrial membrane"/>
    <property type="evidence" value="ECO:0007669"/>
    <property type="project" value="UniProtKB-SubCell"/>
</dbReference>
<dbReference type="EMBL" id="VIIS01001573">
    <property type="protein sequence ID" value="KAF0296318.1"/>
    <property type="molecule type" value="Genomic_DNA"/>
</dbReference>
<evidence type="ECO:0000256" key="5">
    <source>
        <dbReference type="ARBA" id="ARBA00022703"/>
    </source>
</evidence>
<evidence type="ECO:0000313" key="11">
    <source>
        <dbReference type="Proteomes" id="UP000440578"/>
    </source>
</evidence>
<evidence type="ECO:0000256" key="6">
    <source>
        <dbReference type="ARBA" id="ARBA00022989"/>
    </source>
</evidence>
<proteinExistence type="inferred from homology"/>
<comment type="caution">
    <text evidence="10">The sequence shown here is derived from an EMBL/GenBank/DDBJ whole genome shotgun (WGS) entry which is preliminary data.</text>
</comment>
<keyword evidence="7" id="KW-0496">Mitochondrion</keyword>
<evidence type="ECO:0000256" key="4">
    <source>
        <dbReference type="ARBA" id="ARBA00022692"/>
    </source>
</evidence>
<feature type="compositionally biased region" description="Polar residues" evidence="9">
    <location>
        <begin position="50"/>
        <end position="62"/>
    </location>
</feature>
<evidence type="ECO:0000313" key="10">
    <source>
        <dbReference type="EMBL" id="KAF0296318.1"/>
    </source>
</evidence>
<keyword evidence="11" id="KW-1185">Reference proteome</keyword>
<evidence type="ECO:0000256" key="2">
    <source>
        <dbReference type="ARBA" id="ARBA00004325"/>
    </source>
</evidence>
<dbReference type="GO" id="GO:0042802">
    <property type="term" value="F:identical protein binding"/>
    <property type="evidence" value="ECO:0007669"/>
    <property type="project" value="UniProtKB-ARBA"/>
</dbReference>
<dbReference type="OrthoDB" id="5857140at2759"/>
<keyword evidence="4" id="KW-0812">Transmembrane</keyword>
<accession>A0A6A4W2T2</accession>
<evidence type="ECO:0000256" key="8">
    <source>
        <dbReference type="ARBA" id="ARBA00023136"/>
    </source>
</evidence>
<comment type="subcellular location">
    <subcellularLocation>
        <location evidence="1">Membrane</location>
        <topology evidence="1">Single-pass membrane protein</topology>
    </subcellularLocation>
    <subcellularLocation>
        <location evidence="2">Mitochondrion membrane</location>
    </subcellularLocation>
</comment>
<reference evidence="10 11" key="1">
    <citation type="submission" date="2019-07" db="EMBL/GenBank/DDBJ databases">
        <title>Draft genome assembly of a fouling barnacle, Amphibalanus amphitrite (Darwin, 1854): The first reference genome for Thecostraca.</title>
        <authorList>
            <person name="Kim W."/>
        </authorList>
    </citation>
    <scope>NUCLEOTIDE SEQUENCE [LARGE SCALE GENOMIC DNA]</scope>
    <source>
        <strain evidence="10">SNU_AA5</strain>
        <tissue evidence="10">Soma without cirri and trophi</tissue>
    </source>
</reference>
<dbReference type="AlphaFoldDB" id="A0A6A4W2T2"/>
<evidence type="ECO:0000256" key="7">
    <source>
        <dbReference type="ARBA" id="ARBA00023128"/>
    </source>
</evidence>
<keyword evidence="8" id="KW-0472">Membrane</keyword>
<organism evidence="10 11">
    <name type="scientific">Amphibalanus amphitrite</name>
    <name type="common">Striped barnacle</name>
    <name type="synonym">Balanus amphitrite</name>
    <dbReference type="NCBI Taxonomy" id="1232801"/>
    <lineage>
        <taxon>Eukaryota</taxon>
        <taxon>Metazoa</taxon>
        <taxon>Ecdysozoa</taxon>
        <taxon>Arthropoda</taxon>
        <taxon>Crustacea</taxon>
        <taxon>Multicrustacea</taxon>
        <taxon>Cirripedia</taxon>
        <taxon>Thoracica</taxon>
        <taxon>Thoracicalcarea</taxon>
        <taxon>Balanomorpha</taxon>
        <taxon>Balanoidea</taxon>
        <taxon>Balanidae</taxon>
        <taxon>Amphibalaninae</taxon>
        <taxon>Amphibalanus</taxon>
    </lineage>
</organism>
<dbReference type="InterPro" id="IPR010548">
    <property type="entry name" value="BNIP3"/>
</dbReference>
<protein>
    <submittedName>
        <fullName evidence="10">Uncharacterized protein</fullName>
    </submittedName>
</protein>
<dbReference type="GO" id="GO:0006915">
    <property type="term" value="P:apoptotic process"/>
    <property type="evidence" value="ECO:0007669"/>
    <property type="project" value="UniProtKB-KW"/>
</dbReference>
<dbReference type="GO" id="GO:0043065">
    <property type="term" value="P:positive regulation of apoptotic process"/>
    <property type="evidence" value="ECO:0007669"/>
    <property type="project" value="InterPro"/>
</dbReference>
<sequence length="110" mass="12339">MSSTPPKSPEEALGESWVDLTYQTASPRRATPLPLGSEDYLRLLREAQRESNATSTRGSLASSRRDSPKDCVSPKSPPNSPNPEFATDLEELRDYYLNKRFRDYGSQDTV</sequence>
<keyword evidence="5" id="KW-0053">Apoptosis</keyword>